<reference evidence="1" key="1">
    <citation type="submission" date="2022-07" db="EMBL/GenBank/DDBJ databases">
        <title>Draft genome sequence of Zalerion maritima ATCC 34329, a (micro)plastics degrading marine fungus.</title>
        <authorList>
            <person name="Paco A."/>
            <person name="Goncalves M.F.M."/>
            <person name="Rocha-Santos T.A.P."/>
            <person name="Alves A."/>
        </authorList>
    </citation>
    <scope>NUCLEOTIDE SEQUENCE</scope>
    <source>
        <strain evidence="1">ATCC 34329</strain>
    </source>
</reference>
<proteinExistence type="predicted"/>
<dbReference type="EMBL" id="JAKWBI020000726">
    <property type="protein sequence ID" value="KAJ2892767.1"/>
    <property type="molecule type" value="Genomic_DNA"/>
</dbReference>
<accession>A0AAD5RK39</accession>
<comment type="caution">
    <text evidence="1">The sequence shown here is derived from an EMBL/GenBank/DDBJ whole genome shotgun (WGS) entry which is preliminary data.</text>
</comment>
<protein>
    <submittedName>
        <fullName evidence="1">Uncharacterized protein</fullName>
    </submittedName>
</protein>
<name>A0AAD5RK39_9PEZI</name>
<evidence type="ECO:0000313" key="2">
    <source>
        <dbReference type="Proteomes" id="UP001201980"/>
    </source>
</evidence>
<dbReference type="AlphaFoldDB" id="A0AAD5RK39"/>
<dbReference type="Proteomes" id="UP001201980">
    <property type="component" value="Unassembled WGS sequence"/>
</dbReference>
<gene>
    <name evidence="1" type="ORF">MKZ38_009384</name>
</gene>
<keyword evidence="2" id="KW-1185">Reference proteome</keyword>
<sequence>MPTAFDEIVDGRLLTRKIKEADHPTDSSIDAIFVEEDGPPRFMRNMNDKDLGRVLSQSEKPILRIFFLNVDGDTASGKKYSADALRALNQKAGMSKLLLSQMYQDSEWVGRFGNGCFVNNGWSPKDTTFEMVYYHCEPEFDHMLVNMVSTGTHTTYFVVNPTPNLYGRLQGQLEDNFELAYRLFFPDMLIVDEILKSFNDASAQKWEELAGLEVENEKPVPATQLGPQIEELSLEWLCLSQGLSSTSKQLEFLAQAYNRFFGCFTAADADGSGSDMESQSAVLIGLNGKEEKPVSSFNRGADDLLGFMVSKCQAQKDWIGTSRESTRMLMQYTQMRGQTA</sequence>
<organism evidence="1 2">
    <name type="scientific">Zalerion maritima</name>
    <dbReference type="NCBI Taxonomy" id="339359"/>
    <lineage>
        <taxon>Eukaryota</taxon>
        <taxon>Fungi</taxon>
        <taxon>Dikarya</taxon>
        <taxon>Ascomycota</taxon>
        <taxon>Pezizomycotina</taxon>
        <taxon>Sordariomycetes</taxon>
        <taxon>Lulworthiomycetidae</taxon>
        <taxon>Lulworthiales</taxon>
        <taxon>Lulworthiaceae</taxon>
        <taxon>Zalerion</taxon>
    </lineage>
</organism>
<evidence type="ECO:0000313" key="1">
    <source>
        <dbReference type="EMBL" id="KAJ2892767.1"/>
    </source>
</evidence>